<dbReference type="CDD" id="cd06127">
    <property type="entry name" value="DEDDh"/>
    <property type="match status" value="1"/>
</dbReference>
<dbReference type="GO" id="GO:0005829">
    <property type="term" value="C:cytosol"/>
    <property type="evidence" value="ECO:0007669"/>
    <property type="project" value="TreeGrafter"/>
</dbReference>
<dbReference type="SUPFAM" id="SSF53098">
    <property type="entry name" value="Ribonuclease H-like"/>
    <property type="match status" value="1"/>
</dbReference>
<dbReference type="InterPro" id="IPR035901">
    <property type="entry name" value="GIY-YIG_endonuc_sf"/>
</dbReference>
<proteinExistence type="predicted"/>
<dbReference type="FunFam" id="3.30.420.10:FF:000045">
    <property type="entry name" value="3'-5' exonuclease DinG"/>
    <property type="match status" value="1"/>
</dbReference>
<dbReference type="PANTHER" id="PTHR30231">
    <property type="entry name" value="DNA POLYMERASE III SUBUNIT EPSILON"/>
    <property type="match status" value="1"/>
</dbReference>
<feature type="domain" description="GIY-YIG" evidence="5">
    <location>
        <begin position="201"/>
        <end position="278"/>
    </location>
</feature>
<dbReference type="GO" id="GO:0045004">
    <property type="term" value="P:DNA replication proofreading"/>
    <property type="evidence" value="ECO:0007669"/>
    <property type="project" value="TreeGrafter"/>
</dbReference>
<comment type="subunit">
    <text evidence="3">DNA polymerase III contains a core (composed of alpha, epsilon and theta chains) that associates with a tau subunit. This core dimerizes to form the POLIII' complex. PolIII' associates with the gamma complex (composed of gamma, delta, delta', psi and chi chains) and with the beta chain to form the complete DNA polymerase III complex.</text>
</comment>
<dbReference type="InterPro" id="IPR000305">
    <property type="entry name" value="GIY-YIG_endonuc"/>
</dbReference>
<evidence type="ECO:0000256" key="2">
    <source>
        <dbReference type="ARBA" id="ARBA00025483"/>
    </source>
</evidence>
<evidence type="ECO:0000313" key="7">
    <source>
        <dbReference type="Proteomes" id="UP000307956"/>
    </source>
</evidence>
<dbReference type="PROSITE" id="PS50164">
    <property type="entry name" value="GIY_YIG"/>
    <property type="match status" value="1"/>
</dbReference>
<dbReference type="InterPro" id="IPR013520">
    <property type="entry name" value="Ribonucl_H"/>
</dbReference>
<dbReference type="PANTHER" id="PTHR30231:SF37">
    <property type="entry name" value="EXODEOXYRIBONUCLEASE 10"/>
    <property type="match status" value="1"/>
</dbReference>
<dbReference type="Gene3D" id="3.30.420.10">
    <property type="entry name" value="Ribonuclease H-like superfamily/Ribonuclease H"/>
    <property type="match status" value="1"/>
</dbReference>
<dbReference type="RefSeq" id="WP_136385629.1">
    <property type="nucleotide sequence ID" value="NZ_SSOD01000011.1"/>
</dbReference>
<dbReference type="AlphaFoldDB" id="A0A4S4ALD2"/>
<dbReference type="InterPro" id="IPR047296">
    <property type="entry name" value="GIY-YIG_UvrC_Cho"/>
</dbReference>
<dbReference type="GO" id="GO:0006289">
    <property type="term" value="P:nucleotide-excision repair"/>
    <property type="evidence" value="ECO:0007669"/>
    <property type="project" value="InterPro"/>
</dbReference>
<comment type="caution">
    <text evidence="6">The sequence shown here is derived from an EMBL/GenBank/DDBJ whole genome shotgun (WGS) entry which is preliminary data.</text>
</comment>
<dbReference type="EC" id="2.7.7.7" evidence="1"/>
<gene>
    <name evidence="6" type="ORF">E6O51_14050</name>
</gene>
<name>A0A4S4ALD2_9RHOO</name>
<dbReference type="GO" id="GO:0008408">
    <property type="term" value="F:3'-5' exonuclease activity"/>
    <property type="evidence" value="ECO:0007669"/>
    <property type="project" value="TreeGrafter"/>
</dbReference>
<dbReference type="InterPro" id="IPR006054">
    <property type="entry name" value="DnaQ"/>
</dbReference>
<reference evidence="6 7" key="1">
    <citation type="submission" date="2019-04" db="EMBL/GenBank/DDBJ databases">
        <title>Azoarcus rhizosphaerae sp. nov. isolated from rhizosphere of Ficus religiosa.</title>
        <authorList>
            <person name="Lin S.-Y."/>
            <person name="Hameed A."/>
            <person name="Hsu Y.-H."/>
            <person name="Young C.-C."/>
        </authorList>
    </citation>
    <scope>NUCLEOTIDE SEQUENCE [LARGE SCALE GENOMIC DNA]</scope>
    <source>
        <strain evidence="6 7">CC-YHH848</strain>
    </source>
</reference>
<evidence type="ECO:0000256" key="3">
    <source>
        <dbReference type="ARBA" id="ARBA00026073"/>
    </source>
</evidence>
<dbReference type="GO" id="GO:0003887">
    <property type="term" value="F:DNA-directed DNA polymerase activity"/>
    <property type="evidence" value="ECO:0007669"/>
    <property type="project" value="UniProtKB-EC"/>
</dbReference>
<dbReference type="OrthoDB" id="9803913at2"/>
<dbReference type="EMBL" id="SSOD01000011">
    <property type="protein sequence ID" value="THF60327.1"/>
    <property type="molecule type" value="Genomic_DNA"/>
</dbReference>
<evidence type="ECO:0000256" key="1">
    <source>
        <dbReference type="ARBA" id="ARBA00012417"/>
    </source>
</evidence>
<accession>A0A4S4ALD2</accession>
<sequence>MSLPERLAIVDVETTGANPVHDRVTEIAILRIERGEVVARWESLVNPGRSIPRMIQDLIGITDEMVAGAPAFGELAGTVRSLLAGCVFVAHNARFDYGFIRNEFARIEQDFESSVLCTVKLSRALYPEHHRHGLDALIARHGLQCDARHRAMGDTEALWQFARLVGASFPADALAAAAAKAMKAPPRPPGLPVGVIEGLPDTPGVYLFHGEGERLLYVGRGASLRARVMDHFAAAGSGKGAALMREVRRVEWIETAGELGAQLLETRLVRELRPLRNRQGQDGESFALRLIAGRRRPPILQRVALAGTDPAGWEDLYGVFHDRKEADSLLREFAPLYRLCPRRLGLESGSGACQAYLAKRCAGVCAGRETPTEHDARLAGALAAVRIKPWPWRGPVVVAEHCAHSGRSACHVLDRWCLLGSAETPAELDELMAQRPAPAFDADIYRILVRWFADPTRAAAAQPVG</sequence>
<comment type="catalytic activity">
    <reaction evidence="4">
        <text>DNA(n) + a 2'-deoxyribonucleoside 5'-triphosphate = DNA(n+1) + diphosphate</text>
        <dbReference type="Rhea" id="RHEA:22508"/>
        <dbReference type="Rhea" id="RHEA-COMP:17339"/>
        <dbReference type="Rhea" id="RHEA-COMP:17340"/>
        <dbReference type="ChEBI" id="CHEBI:33019"/>
        <dbReference type="ChEBI" id="CHEBI:61560"/>
        <dbReference type="ChEBI" id="CHEBI:173112"/>
        <dbReference type="EC" id="2.7.7.7"/>
    </reaction>
</comment>
<comment type="function">
    <text evidence="2">DNA polymerase III is a complex, multichain enzyme responsible for most of the replicative synthesis in bacteria. The epsilon subunit contain the editing function and is a proofreading 3'-5' exonuclease.</text>
</comment>
<dbReference type="InterPro" id="IPR012337">
    <property type="entry name" value="RNaseH-like_sf"/>
</dbReference>
<dbReference type="NCBIfam" id="TIGR00573">
    <property type="entry name" value="dnaq"/>
    <property type="match status" value="1"/>
</dbReference>
<dbReference type="Proteomes" id="UP000307956">
    <property type="component" value="Unassembled WGS sequence"/>
</dbReference>
<evidence type="ECO:0000313" key="6">
    <source>
        <dbReference type="EMBL" id="THF60327.1"/>
    </source>
</evidence>
<protein>
    <recommendedName>
        <fullName evidence="1">DNA-directed DNA polymerase</fullName>
        <ecNumber evidence="1">2.7.7.7</ecNumber>
    </recommendedName>
</protein>
<dbReference type="Gene3D" id="3.40.1440.10">
    <property type="entry name" value="GIY-YIG endonuclease"/>
    <property type="match status" value="1"/>
</dbReference>
<dbReference type="SUPFAM" id="SSF82771">
    <property type="entry name" value="GIY-YIG endonuclease"/>
    <property type="match status" value="1"/>
</dbReference>
<dbReference type="InterPro" id="IPR036397">
    <property type="entry name" value="RNaseH_sf"/>
</dbReference>
<evidence type="ECO:0000256" key="4">
    <source>
        <dbReference type="ARBA" id="ARBA00049244"/>
    </source>
</evidence>
<evidence type="ECO:0000259" key="5">
    <source>
        <dbReference type="PROSITE" id="PS50164"/>
    </source>
</evidence>
<dbReference type="CDD" id="cd10434">
    <property type="entry name" value="GIY-YIG_UvrC_Cho"/>
    <property type="match status" value="1"/>
</dbReference>
<keyword evidence="7" id="KW-1185">Reference proteome</keyword>
<dbReference type="GO" id="GO:0003677">
    <property type="term" value="F:DNA binding"/>
    <property type="evidence" value="ECO:0007669"/>
    <property type="project" value="InterPro"/>
</dbReference>
<organism evidence="6 7">
    <name type="scientific">Pseudothauera rhizosphaerae</name>
    <dbReference type="NCBI Taxonomy" id="2565932"/>
    <lineage>
        <taxon>Bacteria</taxon>
        <taxon>Pseudomonadati</taxon>
        <taxon>Pseudomonadota</taxon>
        <taxon>Betaproteobacteria</taxon>
        <taxon>Rhodocyclales</taxon>
        <taxon>Zoogloeaceae</taxon>
        <taxon>Pseudothauera</taxon>
    </lineage>
</organism>
<dbReference type="SMART" id="SM00465">
    <property type="entry name" value="GIYc"/>
    <property type="match status" value="1"/>
</dbReference>
<dbReference type="SMART" id="SM00479">
    <property type="entry name" value="EXOIII"/>
    <property type="match status" value="1"/>
</dbReference>
<dbReference type="Pfam" id="PF00929">
    <property type="entry name" value="RNase_T"/>
    <property type="match status" value="1"/>
</dbReference>